<evidence type="ECO:0000256" key="1">
    <source>
        <dbReference type="PROSITE-ProRule" id="PRU00169"/>
    </source>
</evidence>
<dbReference type="Gene3D" id="3.40.50.2300">
    <property type="match status" value="1"/>
</dbReference>
<evidence type="ECO:0000313" key="5">
    <source>
        <dbReference type="Proteomes" id="UP001165082"/>
    </source>
</evidence>
<dbReference type="Proteomes" id="UP001165082">
    <property type="component" value="Unassembled WGS sequence"/>
</dbReference>
<feature type="transmembrane region" description="Helical" evidence="2">
    <location>
        <begin position="132"/>
        <end position="152"/>
    </location>
</feature>
<dbReference type="InterPro" id="IPR011006">
    <property type="entry name" value="CheY-like_superfamily"/>
</dbReference>
<protein>
    <recommendedName>
        <fullName evidence="3">Response regulatory domain-containing protein</fullName>
    </recommendedName>
</protein>
<sequence>MEPSVHLIDYLDNEIKGDNREHDFLTFVDENKYVKQKADKLALVDMPTGVWSLVQRFRNNALEQYYLMNGTYQYWIVTKRMFALALFLCVMRMPNESSQITVPYMSLKKITAHWTKKPLAILVENQVFEVHALALLYALVCACTLIAIRLLGPTYVDLVTFVSYLICQFFHTCHQMFMVNAIAEEHNLEHCTASGLSTNPFSNIPMEEACDKMYRVQTYNLHMNSAIGALLVCSTIVRRLSYRLIAGVATVLVFLVMLNGEDSKGQFFFTCIFTLSWLLECVYEDRNLRFRLLKQMTALDNLTVYNRSSRRAQSILNHMIKNVAIGMEESLQTLRQVDKVCNVVGRKVKYAGASISHVKNLASMIVVSSHITQMQTDIGQGNYKPNIQSISVVQLSAYFKRGNPLGMPIKTVWAKGLSMAFPKPIFELDVDLMNLVCFRALKEARRRCSRSRSILHINHTAGKLVCSYVLPWSPKANKKREISLMCNIFSKLTHDFLGRDNNLDLELLTTKGESFVVRISCICKSLADTVSSSVDLFPPDFFIVGIDDSMIGRKMLMKLIEKLGAKASVCVGATSDEVQDAQTIILKGDGDRPPPHLVFLDQHIQTKDGKTIFGSEIAHRLRANGYLGLIAIVSANASSSDIAHYTEQGTIDFVLPKHIENEHTVAHTVEHTARL</sequence>
<name>A0A9W7A7T0_9STRA</name>
<proteinExistence type="predicted"/>
<dbReference type="InterPro" id="IPR001789">
    <property type="entry name" value="Sig_transdc_resp-reg_receiver"/>
</dbReference>
<organism evidence="4 5">
    <name type="scientific">Triparma retinervis</name>
    <dbReference type="NCBI Taxonomy" id="2557542"/>
    <lineage>
        <taxon>Eukaryota</taxon>
        <taxon>Sar</taxon>
        <taxon>Stramenopiles</taxon>
        <taxon>Ochrophyta</taxon>
        <taxon>Bolidophyceae</taxon>
        <taxon>Parmales</taxon>
        <taxon>Triparmaceae</taxon>
        <taxon>Triparma</taxon>
    </lineage>
</organism>
<dbReference type="GO" id="GO:0000160">
    <property type="term" value="P:phosphorelay signal transduction system"/>
    <property type="evidence" value="ECO:0007669"/>
    <property type="project" value="InterPro"/>
</dbReference>
<keyword evidence="2" id="KW-0812">Transmembrane</keyword>
<dbReference type="AlphaFoldDB" id="A0A9W7A7T0"/>
<keyword evidence="5" id="KW-1185">Reference proteome</keyword>
<feature type="domain" description="Response regulatory" evidence="3">
    <location>
        <begin position="542"/>
        <end position="672"/>
    </location>
</feature>
<dbReference type="SUPFAM" id="SSF52172">
    <property type="entry name" value="CheY-like"/>
    <property type="match status" value="1"/>
</dbReference>
<dbReference type="PROSITE" id="PS50110">
    <property type="entry name" value="RESPONSE_REGULATORY"/>
    <property type="match status" value="1"/>
</dbReference>
<accession>A0A9W7A7T0</accession>
<keyword evidence="1" id="KW-0597">Phosphoprotein</keyword>
<reference evidence="4" key="1">
    <citation type="submission" date="2022-07" db="EMBL/GenBank/DDBJ databases">
        <title>Genome analysis of Parmales, a sister group of diatoms, reveals the evolutionary specialization of diatoms from phago-mixotrophs to photoautotrophs.</title>
        <authorList>
            <person name="Ban H."/>
            <person name="Sato S."/>
            <person name="Yoshikawa S."/>
            <person name="Kazumasa Y."/>
            <person name="Nakamura Y."/>
            <person name="Ichinomiya M."/>
            <person name="Saitoh K."/>
            <person name="Sato N."/>
            <person name="Blanc-Mathieu R."/>
            <person name="Endo H."/>
            <person name="Kuwata A."/>
            <person name="Ogata H."/>
        </authorList>
    </citation>
    <scope>NUCLEOTIDE SEQUENCE</scope>
</reference>
<keyword evidence="2" id="KW-0472">Membrane</keyword>
<feature type="transmembrane region" description="Helical" evidence="2">
    <location>
        <begin position="244"/>
        <end position="260"/>
    </location>
</feature>
<dbReference type="OrthoDB" id="196485at2759"/>
<evidence type="ECO:0000259" key="3">
    <source>
        <dbReference type="PROSITE" id="PS50110"/>
    </source>
</evidence>
<comment type="caution">
    <text evidence="4">The sequence shown here is derived from an EMBL/GenBank/DDBJ whole genome shotgun (WGS) entry which is preliminary data.</text>
</comment>
<evidence type="ECO:0000256" key="2">
    <source>
        <dbReference type="SAM" id="Phobius"/>
    </source>
</evidence>
<keyword evidence="2" id="KW-1133">Transmembrane helix</keyword>
<dbReference type="EMBL" id="BRXZ01002475">
    <property type="protein sequence ID" value="GMH62890.1"/>
    <property type="molecule type" value="Genomic_DNA"/>
</dbReference>
<gene>
    <name evidence="4" type="ORF">TrRE_jg2008</name>
</gene>
<evidence type="ECO:0000313" key="4">
    <source>
        <dbReference type="EMBL" id="GMH62890.1"/>
    </source>
</evidence>
<feature type="modified residue" description="4-aspartylphosphate" evidence="1">
    <location>
        <position position="601"/>
    </location>
</feature>